<feature type="compositionally biased region" description="Basic and acidic residues" evidence="1">
    <location>
        <begin position="773"/>
        <end position="794"/>
    </location>
</feature>
<evidence type="ECO:0000313" key="2">
    <source>
        <dbReference type="EMBL" id="CVK17171.1"/>
    </source>
</evidence>
<organism evidence="2 3">
    <name type="scientific">Apibacter mensalis</name>
    <dbReference type="NCBI Taxonomy" id="1586267"/>
    <lineage>
        <taxon>Bacteria</taxon>
        <taxon>Pseudomonadati</taxon>
        <taxon>Bacteroidota</taxon>
        <taxon>Flavobacteriia</taxon>
        <taxon>Flavobacteriales</taxon>
        <taxon>Weeksellaceae</taxon>
        <taxon>Apibacter</taxon>
    </lineage>
</organism>
<dbReference type="EMBL" id="FCOR01000018">
    <property type="protein sequence ID" value="CVK17171.1"/>
    <property type="molecule type" value="Genomic_DNA"/>
</dbReference>
<feature type="region of interest" description="Disordered" evidence="1">
    <location>
        <begin position="771"/>
        <end position="800"/>
    </location>
</feature>
<dbReference type="Proteomes" id="UP000182761">
    <property type="component" value="Unassembled WGS sequence"/>
</dbReference>
<protein>
    <submittedName>
        <fullName evidence="2">Uncharacterized protein</fullName>
    </submittedName>
</protein>
<reference evidence="2 3" key="1">
    <citation type="submission" date="2016-01" db="EMBL/GenBank/DDBJ databases">
        <authorList>
            <person name="McClelland M."/>
            <person name="Jain A."/>
            <person name="Saraogi P."/>
            <person name="Mendelson R."/>
            <person name="Westerman R."/>
            <person name="SanMiguel P."/>
            <person name="Csonka L."/>
        </authorList>
    </citation>
    <scope>NUCLEOTIDE SEQUENCE [LARGE SCALE GENOMIC DNA]</scope>
    <source>
        <strain evidence="2 3">R-53146</strain>
    </source>
</reference>
<accession>A0A0X3ARY7</accession>
<proteinExistence type="predicted"/>
<evidence type="ECO:0000256" key="1">
    <source>
        <dbReference type="SAM" id="MobiDB-lite"/>
    </source>
</evidence>
<dbReference type="AlphaFoldDB" id="A0A0X3ARY7"/>
<sequence length="1114" mass="124890">MKNTSLFTVYRGNKVSYTLNSSNKVSQVTIATQTTTLLSDDIINMTVVSAAPIDFQINDYTYVFDKIYKLNSIPSVNKEGGSKFTYTVKFESLQYDLLKCTYLLPQNQENANIKGDYLITDLKGFLGTIITNTQRVFGDKWKLGECPENTEYKNLAYDGQNCLQVLQNLCNEYSTEFEIEYNKDLCTINIKQIVGSTYPFTFEYGKAGGLYSLARNNTTNKSLVTRLFVYGGSNNLSTKYRQTKLCLPGKNKIKSFLEKEEVVNKFGIIENVINFDDIYPSRTGKVTSLGEKYYQFIDKDMFNLNEKDENGTKWLIEGVNAKIHFQTGNLAGYEFDIHSFDENKKTFTIIPFDDERGLRLPNETNPAFQIIPDDTYVLLNINLPQSYIDDAEERLLQKGEKYYKQNSQPYVEYALSIDPLFLKKREGKGAITNFFQAGDLIKIKDNDIGVDKSIRINSLTRDLINPYKYELTISDTVETNIITNILENVIKNDSIIKVNNLNDPARIRRNWRDTEELKGLIFDTEGNYYTEKIAPGSIDTMMLSVGAKSMQFDLINTLFEANYQGNCNVIKVSGGNLVHYAVAKDVKFWNLGTVTTNLNNNNAYYIYARCEKMGSNGLIIFSQDQLKADNDSNYYHFVVGVLNSVQDNVRAISLTYGSTTINGKFIRTGKITSSDGSSFVDLDNNHIKFGDNNACIEWNKNNDRKLVIKGSIVQSPSGDENVIGVFRGKYDNSKKYYVGDEVTYLGSSFRMINDASAGNTPTNKTFWTVISKSGEDGPKGEKGLDGKDGKDGKDGGAGPSLVFRGEYKDHTIYRGTPKIVEVVKFQGQYYITNIDAGEFENIWPLATHKWSPFGANFESVATNTLLAENANIGDWIIKNGKITSQNTTSKGDPKAQLNGVNGGIRFKNDAKIYTEQNATEDTINEINISSELGEIYVSNNKRHATTIGSQGITINRAGKTVYKTNYGAEFKAALIVEGNGSMDQRFWNQWGICGLYASAQNYSNDPSPSWGAYINVLKAMGLYLSTTLLNGSVYLTKNSSFVLSTNKDDRIYLPNKPQDGQLIVIRSESALCSVYGNGYKILSIVKNRGLVDVISVIGNSAILIYAFSKWIQII</sequence>
<dbReference type="RefSeq" id="WP_141656262.1">
    <property type="nucleotide sequence ID" value="NZ_FCOR01000018.1"/>
</dbReference>
<name>A0A0X3ARY7_9FLAO</name>
<gene>
    <name evidence="2" type="ORF">Ga0061079_11810</name>
</gene>
<dbReference type="STRING" id="1586267.GCA_001418685_02036"/>
<evidence type="ECO:0000313" key="3">
    <source>
        <dbReference type="Proteomes" id="UP000182761"/>
    </source>
</evidence>
<keyword evidence="3" id="KW-1185">Reference proteome</keyword>
<dbReference type="OrthoDB" id="1031347at2"/>